<protein>
    <submittedName>
        <fullName evidence="3">Uncharacterized protein</fullName>
    </submittedName>
</protein>
<organism evidence="3">
    <name type="scientific">Cladocopium goreaui</name>
    <dbReference type="NCBI Taxonomy" id="2562237"/>
    <lineage>
        <taxon>Eukaryota</taxon>
        <taxon>Sar</taxon>
        <taxon>Alveolata</taxon>
        <taxon>Dinophyceae</taxon>
        <taxon>Suessiales</taxon>
        <taxon>Symbiodiniaceae</taxon>
        <taxon>Cladocopium</taxon>
    </lineage>
</organism>
<keyword evidence="2" id="KW-1133">Transmembrane helix</keyword>
<feature type="region of interest" description="Disordered" evidence="1">
    <location>
        <begin position="1"/>
        <end position="24"/>
    </location>
</feature>
<dbReference type="EMBL" id="CAMXCT020001694">
    <property type="protein sequence ID" value="CAL1145675.1"/>
    <property type="molecule type" value="Genomic_DNA"/>
</dbReference>
<sequence length="485" mass="53593">MSEALAVDATPQSPGSPSRSSPQLVMEDLPDLTDRIMSMGLYEEYQKFREGNLIWRGGGHHGARGEPTAQALDRSPERQHRSFLQSFYPSFDTWHWRRTASYWIAISFLEGSLLFLFGSAFGFAADSGWRISVDHHVNLRLNKALSVWPSLFGGVFFCFGAYLMCLESMNVMRGRDSWKTNLFNVPSVLAYLDECNEQNPEVTRTPYLASMSYFVGTLIFPVALVANLWTHLSPANNLLFATIPNTVGGVAFIAGGFLECVENQVFMTAASEGSGIPKCAAAMNFIGGILFTIGGLVLFFPDMAAESNLCYTVGSLLYTVASSLSVILWKDEQFGLAYLAALNHISGQERSRSFLAGSQQSGAFSVRGIVFIHIYCAVSVIAVMNFCLALNHFLSSPNLFTMTRAGNEFLPFVLLHLVLLMHSAVVKTPKTQPFHALVISLRCITVVIMLLAIGTFLAGLMHPPPPPLLERHSLRWHFRARPLII</sequence>
<feature type="transmembrane region" description="Helical" evidence="2">
    <location>
        <begin position="145"/>
        <end position="165"/>
    </location>
</feature>
<dbReference type="OrthoDB" id="427726at2759"/>
<evidence type="ECO:0000313" key="3">
    <source>
        <dbReference type="EMBL" id="CAI3992300.1"/>
    </source>
</evidence>
<dbReference type="Proteomes" id="UP001152797">
    <property type="component" value="Unassembled WGS sequence"/>
</dbReference>
<gene>
    <name evidence="3" type="ORF">C1SCF055_LOCUS19139</name>
</gene>
<evidence type="ECO:0000256" key="2">
    <source>
        <dbReference type="SAM" id="Phobius"/>
    </source>
</evidence>
<keyword evidence="2" id="KW-0472">Membrane</keyword>
<dbReference type="EMBL" id="CAMXCT010001694">
    <property type="protein sequence ID" value="CAI3992300.1"/>
    <property type="molecule type" value="Genomic_DNA"/>
</dbReference>
<dbReference type="AlphaFoldDB" id="A0A9P1FZE8"/>
<feature type="compositionally biased region" description="Low complexity" evidence="1">
    <location>
        <begin position="11"/>
        <end position="23"/>
    </location>
</feature>
<evidence type="ECO:0000256" key="1">
    <source>
        <dbReference type="SAM" id="MobiDB-lite"/>
    </source>
</evidence>
<feature type="transmembrane region" description="Helical" evidence="2">
    <location>
        <begin position="238"/>
        <end position="258"/>
    </location>
</feature>
<feature type="transmembrane region" description="Helical" evidence="2">
    <location>
        <begin position="102"/>
        <end position="125"/>
    </location>
</feature>
<feature type="transmembrane region" description="Helical" evidence="2">
    <location>
        <begin position="409"/>
        <end position="426"/>
    </location>
</feature>
<feature type="transmembrane region" description="Helical" evidence="2">
    <location>
        <begin position="279"/>
        <end position="299"/>
    </location>
</feature>
<keyword evidence="2" id="KW-0812">Transmembrane</keyword>
<proteinExistence type="predicted"/>
<feature type="transmembrane region" description="Helical" evidence="2">
    <location>
        <begin position="213"/>
        <end position="232"/>
    </location>
</feature>
<reference evidence="3" key="1">
    <citation type="submission" date="2022-10" db="EMBL/GenBank/DDBJ databases">
        <authorList>
            <person name="Chen Y."/>
            <person name="Dougan E. K."/>
            <person name="Chan C."/>
            <person name="Rhodes N."/>
            <person name="Thang M."/>
        </authorList>
    </citation>
    <scope>NUCLEOTIDE SEQUENCE</scope>
</reference>
<accession>A0A9P1FZE8</accession>
<comment type="caution">
    <text evidence="3">The sequence shown here is derived from an EMBL/GenBank/DDBJ whole genome shotgun (WGS) entry which is preliminary data.</text>
</comment>
<name>A0A9P1FZE8_9DINO</name>
<feature type="transmembrane region" description="Helical" evidence="2">
    <location>
        <begin position="369"/>
        <end position="394"/>
    </location>
</feature>
<keyword evidence="5" id="KW-1185">Reference proteome</keyword>
<dbReference type="EMBL" id="CAMXCT030001694">
    <property type="protein sequence ID" value="CAL4779612.1"/>
    <property type="molecule type" value="Genomic_DNA"/>
</dbReference>
<evidence type="ECO:0000313" key="4">
    <source>
        <dbReference type="EMBL" id="CAL4779612.1"/>
    </source>
</evidence>
<reference evidence="4 5" key="2">
    <citation type="submission" date="2024-05" db="EMBL/GenBank/DDBJ databases">
        <authorList>
            <person name="Chen Y."/>
            <person name="Shah S."/>
            <person name="Dougan E. K."/>
            <person name="Thang M."/>
            <person name="Chan C."/>
        </authorList>
    </citation>
    <scope>NUCLEOTIDE SEQUENCE [LARGE SCALE GENOMIC DNA]</scope>
</reference>
<evidence type="ECO:0000313" key="5">
    <source>
        <dbReference type="Proteomes" id="UP001152797"/>
    </source>
</evidence>
<feature type="transmembrane region" description="Helical" evidence="2">
    <location>
        <begin position="438"/>
        <end position="461"/>
    </location>
</feature>
<feature type="transmembrane region" description="Helical" evidence="2">
    <location>
        <begin position="311"/>
        <end position="329"/>
    </location>
</feature>